<evidence type="ECO:0000313" key="2">
    <source>
        <dbReference type="Proteomes" id="UP000499080"/>
    </source>
</evidence>
<dbReference type="OrthoDB" id="4327074at2759"/>
<proteinExistence type="predicted"/>
<evidence type="ECO:0000313" key="1">
    <source>
        <dbReference type="EMBL" id="GBL84333.1"/>
    </source>
</evidence>
<gene>
    <name evidence="1" type="ORF">AVEN_118696_1</name>
</gene>
<reference evidence="1 2" key="1">
    <citation type="journal article" date="2019" name="Sci. Rep.">
        <title>Orb-weaving spider Araneus ventricosus genome elucidates the spidroin gene catalogue.</title>
        <authorList>
            <person name="Kono N."/>
            <person name="Nakamura H."/>
            <person name="Ohtoshi R."/>
            <person name="Moran D.A.P."/>
            <person name="Shinohara A."/>
            <person name="Yoshida Y."/>
            <person name="Fujiwara M."/>
            <person name="Mori M."/>
            <person name="Tomita M."/>
            <person name="Arakawa K."/>
        </authorList>
    </citation>
    <scope>NUCLEOTIDE SEQUENCE [LARGE SCALE GENOMIC DNA]</scope>
</reference>
<name>A0A4Y2AX70_ARAVE</name>
<dbReference type="AlphaFoldDB" id="A0A4Y2AX70"/>
<sequence length="113" mass="12860">MEQSSASIENFQISSDFTPHEDVNLRQNILINLFFSGHMSVNSPIPGTLTSETTVSPEVVQPYPKALLCIMKRFRKRAKSASFTHTPEKQKIEELLKISLKEKKKRKATKITI</sequence>
<dbReference type="Proteomes" id="UP000499080">
    <property type="component" value="Unassembled WGS sequence"/>
</dbReference>
<accession>A0A4Y2AX70</accession>
<keyword evidence="2" id="KW-1185">Reference proteome</keyword>
<protein>
    <submittedName>
        <fullName evidence="1">Uncharacterized protein</fullName>
    </submittedName>
</protein>
<dbReference type="EMBL" id="BGPR01000036">
    <property type="protein sequence ID" value="GBL84333.1"/>
    <property type="molecule type" value="Genomic_DNA"/>
</dbReference>
<organism evidence="1 2">
    <name type="scientific">Araneus ventricosus</name>
    <name type="common">Orbweaver spider</name>
    <name type="synonym">Epeira ventricosa</name>
    <dbReference type="NCBI Taxonomy" id="182803"/>
    <lineage>
        <taxon>Eukaryota</taxon>
        <taxon>Metazoa</taxon>
        <taxon>Ecdysozoa</taxon>
        <taxon>Arthropoda</taxon>
        <taxon>Chelicerata</taxon>
        <taxon>Arachnida</taxon>
        <taxon>Araneae</taxon>
        <taxon>Araneomorphae</taxon>
        <taxon>Entelegynae</taxon>
        <taxon>Araneoidea</taxon>
        <taxon>Araneidae</taxon>
        <taxon>Araneus</taxon>
    </lineage>
</organism>
<comment type="caution">
    <text evidence="1">The sequence shown here is derived from an EMBL/GenBank/DDBJ whole genome shotgun (WGS) entry which is preliminary data.</text>
</comment>